<name>A0A923DV61_9SPHI</name>
<gene>
    <name evidence="2" type="ORF">GM921_03300</name>
</gene>
<dbReference type="InterPro" id="IPR032175">
    <property type="entry name" value="DUF5008"/>
</dbReference>
<dbReference type="InterPro" id="IPR013431">
    <property type="entry name" value="Delta_60_rpt"/>
</dbReference>
<dbReference type="Pfam" id="PF16400">
    <property type="entry name" value="DUF5008"/>
    <property type="match status" value="1"/>
</dbReference>
<evidence type="ECO:0000259" key="1">
    <source>
        <dbReference type="Pfam" id="PF16400"/>
    </source>
</evidence>
<proteinExistence type="predicted"/>
<organism evidence="2 3">
    <name type="scientific">Pedobacter planticolens</name>
    <dbReference type="NCBI Taxonomy" id="2679964"/>
    <lineage>
        <taxon>Bacteria</taxon>
        <taxon>Pseudomonadati</taxon>
        <taxon>Bacteroidota</taxon>
        <taxon>Sphingobacteriia</taxon>
        <taxon>Sphingobacteriales</taxon>
        <taxon>Sphingobacteriaceae</taxon>
        <taxon>Pedobacter</taxon>
    </lineage>
</organism>
<evidence type="ECO:0000313" key="3">
    <source>
        <dbReference type="Proteomes" id="UP000601055"/>
    </source>
</evidence>
<dbReference type="InterPro" id="IPR013783">
    <property type="entry name" value="Ig-like_fold"/>
</dbReference>
<feature type="domain" description="DUF5008" evidence="1">
    <location>
        <begin position="30"/>
        <end position="122"/>
    </location>
</feature>
<dbReference type="PROSITE" id="PS51257">
    <property type="entry name" value="PROKAR_LIPOPROTEIN"/>
    <property type="match status" value="1"/>
</dbReference>
<dbReference type="EMBL" id="WNXD01000001">
    <property type="protein sequence ID" value="MBB2144497.1"/>
    <property type="molecule type" value="Genomic_DNA"/>
</dbReference>
<accession>A0A923DV61</accession>
<comment type="caution">
    <text evidence="2">The sequence shown here is derived from an EMBL/GenBank/DDBJ whole genome shotgun (WGS) entry which is preliminary data.</text>
</comment>
<dbReference type="Pfam" id="PF17164">
    <property type="entry name" value="DUF5122"/>
    <property type="match status" value="4"/>
</dbReference>
<evidence type="ECO:0000313" key="2">
    <source>
        <dbReference type="EMBL" id="MBB2144497.1"/>
    </source>
</evidence>
<dbReference type="Gene3D" id="2.60.40.10">
    <property type="entry name" value="Immunoglobulins"/>
    <property type="match status" value="1"/>
</dbReference>
<dbReference type="Proteomes" id="UP000601055">
    <property type="component" value="Unassembled WGS sequence"/>
</dbReference>
<dbReference type="AlphaFoldDB" id="A0A923DV61"/>
<reference evidence="2" key="1">
    <citation type="submission" date="2019-11" db="EMBL/GenBank/DDBJ databases">
        <title>Description of Pedobacter sp. LMG 31464T.</title>
        <authorList>
            <person name="Carlier A."/>
            <person name="Qi S."/>
            <person name="Vandamme P."/>
        </authorList>
    </citation>
    <scope>NUCLEOTIDE SEQUENCE</scope>
    <source>
        <strain evidence="2">LMG 31464</strain>
    </source>
</reference>
<keyword evidence="3" id="KW-1185">Reference proteome</keyword>
<protein>
    <submittedName>
        <fullName evidence="2">DUF5008 domain-containing protein</fullName>
    </submittedName>
</protein>
<dbReference type="Gene3D" id="2.80.10.50">
    <property type="match status" value="1"/>
</dbReference>
<sequence length="568" mass="61385">MFNNYKNITRLSSALILLMALTIYSCKKKEVIGEDPYAGGKQPLGIKFDNTLPDPALATQGSEVTVFVRGVKKYENDYKFYVNEIEATVLNLTDSTIRIVVPTNASTGGLSVVTKEQTFFGPVLNIDGKVSIDNTFQTNGATYRDNNANIYVSSINDISTLANGNSFVVGSFNNFDNRWTEKIPNGAIAQIDPNGTYIAPVPSDVNSVNFGKGANGVINTVTRLTNGANNGKYIVSGDFTSFNSTRPNRINISGITRLNSNGTLDSTVIDVINPTPNVLSKNRDTVPSFNGGVIGSIKKSFVFGDRVYIVGSFQYYVRRFYERSTYDTKIGDVVKMNQMACLKINEANPVDEGDLDLTFHYNSTTKQSPAAGNGSIRDAIQLPDGKLVLVGEFTTFNGQPANHIVRINLDGSVDASFNTGSGADNDISSITYNATTNKIMVAGLFKNFNGSAKQGVAMLELNGSLTPTFNFGTITTGTPTYAGQLNSGKIIVSGSFKTYNGIVRQGFMIINADGSLAAGYNNTGQFIGNIYKMIETTSGVNTKVTLVGFFARFDNKTFKSILRITLKP</sequence>